<dbReference type="PANTHER" id="PTHR38664:SF1">
    <property type="entry name" value="SLR0058 PROTEIN"/>
    <property type="match status" value="1"/>
</dbReference>
<dbReference type="AlphaFoldDB" id="D5HC91"/>
<reference evidence="3" key="2">
    <citation type="submission" date="2010-04" db="EMBL/GenBank/DDBJ databases">
        <title>Genome sequence of Salinibacter ruber M8.</title>
        <authorList>
            <consortium name="Genoscope"/>
        </authorList>
    </citation>
    <scope>NUCLEOTIDE SEQUENCE [LARGE SCALE GENOMIC DNA]</scope>
    <source>
        <strain evidence="3">M8</strain>
    </source>
</reference>
<reference evidence="2 3" key="1">
    <citation type="journal article" date="2010" name="ISME J.">
        <title>Fine-scale evolution: genomic, phenotypic and ecological differentiation in two coexisting Salinibacter ruber strains.</title>
        <authorList>
            <person name="Pena A."/>
            <person name="Teeling H."/>
            <person name="Huerta-Cepas J."/>
            <person name="Santos F."/>
            <person name="Yarza P."/>
            <person name="Brito-Echeverria J."/>
            <person name="Lucio M."/>
            <person name="Schmitt-Kopplin P."/>
            <person name="Meseguer I."/>
            <person name="Schenowitz C."/>
            <person name="Dossat C."/>
            <person name="Barbe V."/>
            <person name="Dopazo J."/>
            <person name="Rossello-Mora R."/>
            <person name="Schuler M."/>
            <person name="Glockner F.O."/>
            <person name="Amann R."/>
            <person name="Gabaldon T."/>
            <person name="Anton J."/>
        </authorList>
    </citation>
    <scope>NUCLEOTIDE SEQUENCE [LARGE SCALE GENOMIC DNA]</scope>
    <source>
        <strain evidence="2 3">M8</strain>
    </source>
</reference>
<evidence type="ECO:0008006" key="4">
    <source>
        <dbReference type="Google" id="ProtNLM"/>
    </source>
</evidence>
<accession>D5HC91</accession>
<dbReference type="Proteomes" id="UP000000933">
    <property type="component" value="Chromosome"/>
</dbReference>
<name>D5HC91_SALRM</name>
<dbReference type="EMBL" id="FP565814">
    <property type="protein sequence ID" value="CBH25646.1"/>
    <property type="molecule type" value="Genomic_DNA"/>
</dbReference>
<dbReference type="InterPro" id="IPR008769">
    <property type="entry name" value="PhaF_PhaI"/>
</dbReference>
<gene>
    <name evidence="2" type="ordered locus">SRM_02725</name>
</gene>
<dbReference type="PANTHER" id="PTHR38664">
    <property type="entry name" value="SLR0058 PROTEIN"/>
    <property type="match status" value="1"/>
</dbReference>
<evidence type="ECO:0000256" key="1">
    <source>
        <dbReference type="SAM" id="MobiDB-lite"/>
    </source>
</evidence>
<dbReference type="KEGG" id="srm:SRM_02725"/>
<sequence length="176" mass="18947">MREGADPFSDILNGKHMSDSGPTITITRGKRPEQADPKPSASSARSRSSGWGLPGPGAVASGLVRGARAAWWAGLGVVGAVQDAGTQVFDALVEEGRSWERARRERTEAMARRVRRATDEADAIRASDERVQADVNDVLRRMGVPSRDDVAELRERVDALGARIEALARSIEEADS</sequence>
<feature type="compositionally biased region" description="Low complexity" evidence="1">
    <location>
        <begin position="40"/>
        <end position="49"/>
    </location>
</feature>
<evidence type="ECO:0000313" key="3">
    <source>
        <dbReference type="Proteomes" id="UP000000933"/>
    </source>
</evidence>
<dbReference type="HOGENOM" id="CLU_1524097_0_0_10"/>
<evidence type="ECO:0000313" key="2">
    <source>
        <dbReference type="EMBL" id="CBH25646.1"/>
    </source>
</evidence>
<organism evidence="2 3">
    <name type="scientific">Salinibacter ruber (strain M8)</name>
    <dbReference type="NCBI Taxonomy" id="761659"/>
    <lineage>
        <taxon>Bacteria</taxon>
        <taxon>Pseudomonadati</taxon>
        <taxon>Rhodothermota</taxon>
        <taxon>Rhodothermia</taxon>
        <taxon>Rhodothermales</taxon>
        <taxon>Salinibacteraceae</taxon>
        <taxon>Salinibacter</taxon>
    </lineage>
</organism>
<protein>
    <recommendedName>
        <fullName evidence="4">Poly(Hydroxyalcanoate) granule associated protein</fullName>
    </recommendedName>
</protein>
<feature type="region of interest" description="Disordered" evidence="1">
    <location>
        <begin position="1"/>
        <end position="59"/>
    </location>
</feature>
<proteinExistence type="predicted"/>
<dbReference type="Pfam" id="PF05597">
    <property type="entry name" value="Phasin"/>
    <property type="match status" value="1"/>
</dbReference>